<feature type="domain" description="VOC" evidence="1">
    <location>
        <begin position="3"/>
        <end position="127"/>
    </location>
</feature>
<protein>
    <submittedName>
        <fullName evidence="2">VOC family protein</fullName>
    </submittedName>
</protein>
<accession>A0ABW5XM21</accession>
<dbReference type="RefSeq" id="WP_377122390.1">
    <property type="nucleotide sequence ID" value="NZ_JBHUON010000001.1"/>
</dbReference>
<dbReference type="PANTHER" id="PTHR36503:SF2">
    <property type="entry name" value="BLR2408 PROTEIN"/>
    <property type="match status" value="1"/>
</dbReference>
<dbReference type="PANTHER" id="PTHR36503">
    <property type="entry name" value="BLR2520 PROTEIN"/>
    <property type="match status" value="1"/>
</dbReference>
<dbReference type="InterPro" id="IPR053863">
    <property type="entry name" value="Glyoxy/Ble-like_N"/>
</dbReference>
<evidence type="ECO:0000313" key="3">
    <source>
        <dbReference type="Proteomes" id="UP001597601"/>
    </source>
</evidence>
<gene>
    <name evidence="2" type="ORF">ACFSYC_00785</name>
</gene>
<evidence type="ECO:0000313" key="2">
    <source>
        <dbReference type="EMBL" id="MFD2863207.1"/>
    </source>
</evidence>
<dbReference type="PROSITE" id="PS51819">
    <property type="entry name" value="VOC"/>
    <property type="match status" value="1"/>
</dbReference>
<keyword evidence="3" id="KW-1185">Reference proteome</keyword>
<evidence type="ECO:0000259" key="1">
    <source>
        <dbReference type="PROSITE" id="PS51819"/>
    </source>
</evidence>
<comment type="caution">
    <text evidence="2">The sequence shown here is derived from an EMBL/GenBank/DDBJ whole genome shotgun (WGS) entry which is preliminary data.</text>
</comment>
<dbReference type="InterPro" id="IPR037523">
    <property type="entry name" value="VOC_core"/>
</dbReference>
<dbReference type="InterPro" id="IPR029068">
    <property type="entry name" value="Glyas_Bleomycin-R_OHBP_Dase"/>
</dbReference>
<organism evidence="2 3">
    <name type="scientific">Mucilaginibacter antarcticus</name>
    <dbReference type="NCBI Taxonomy" id="1855725"/>
    <lineage>
        <taxon>Bacteria</taxon>
        <taxon>Pseudomonadati</taxon>
        <taxon>Bacteroidota</taxon>
        <taxon>Sphingobacteriia</taxon>
        <taxon>Sphingobacteriales</taxon>
        <taxon>Sphingobacteriaceae</taxon>
        <taxon>Mucilaginibacter</taxon>
    </lineage>
</organism>
<dbReference type="Proteomes" id="UP001597601">
    <property type="component" value="Unassembled WGS sequence"/>
</dbReference>
<dbReference type="SUPFAM" id="SSF54593">
    <property type="entry name" value="Glyoxalase/Bleomycin resistance protein/Dihydroxybiphenyl dioxygenase"/>
    <property type="match status" value="1"/>
</dbReference>
<dbReference type="EMBL" id="JBHUON010000001">
    <property type="protein sequence ID" value="MFD2863207.1"/>
    <property type="molecule type" value="Genomic_DNA"/>
</dbReference>
<dbReference type="Gene3D" id="3.10.180.10">
    <property type="entry name" value="2,3-Dihydroxybiphenyl 1,2-Dioxygenase, domain 1"/>
    <property type="match status" value="1"/>
</dbReference>
<proteinExistence type="predicted"/>
<name>A0ABW5XM21_9SPHI</name>
<sequence>MATQIFVNLPVKDLDKSVEFFTKLGYTFNPQFTDEKATCMIISDTIYVMLLTVPFFQTFTKKEIIDAHKQVECTICLSADSKDAVNKMVEIAETAGAIIPNPATDYGFMYQHSFADLDGHHWEYVWMDPKGVPEHQA</sequence>
<reference evidence="3" key="1">
    <citation type="journal article" date="2019" name="Int. J. Syst. Evol. Microbiol.">
        <title>The Global Catalogue of Microorganisms (GCM) 10K type strain sequencing project: providing services to taxonomists for standard genome sequencing and annotation.</title>
        <authorList>
            <consortium name="The Broad Institute Genomics Platform"/>
            <consortium name="The Broad Institute Genome Sequencing Center for Infectious Disease"/>
            <person name="Wu L."/>
            <person name="Ma J."/>
        </authorList>
    </citation>
    <scope>NUCLEOTIDE SEQUENCE [LARGE SCALE GENOMIC DNA]</scope>
    <source>
        <strain evidence="3">KCTC 52232</strain>
    </source>
</reference>
<dbReference type="Pfam" id="PF22677">
    <property type="entry name" value="Ble-like_N"/>
    <property type="match status" value="1"/>
</dbReference>